<name>A0A948RZM2_UNCEI</name>
<feature type="domain" description="Sporulation stage II protein D amidase enhancer LytB N-terminal" evidence="1">
    <location>
        <begin position="146"/>
        <end position="238"/>
    </location>
</feature>
<dbReference type="AlphaFoldDB" id="A0A948RZM2"/>
<proteinExistence type="predicted"/>
<dbReference type="NCBIfam" id="TIGR02669">
    <property type="entry name" value="SpoIID_LytB"/>
    <property type="match status" value="1"/>
</dbReference>
<comment type="caution">
    <text evidence="2">The sequence shown here is derived from an EMBL/GenBank/DDBJ whole genome shotgun (WGS) entry which is preliminary data.</text>
</comment>
<accession>A0A948RZM2</accession>
<reference evidence="2" key="1">
    <citation type="submission" date="2021-05" db="EMBL/GenBank/DDBJ databases">
        <title>Energy efficiency and biological interactions define the core microbiome of deep oligotrophic groundwater.</title>
        <authorList>
            <person name="Mehrshad M."/>
            <person name="Lopez-Fernandez M."/>
            <person name="Bell E."/>
            <person name="Bernier-Latmani R."/>
            <person name="Bertilsson S."/>
            <person name="Dopson M."/>
        </authorList>
    </citation>
    <scope>NUCLEOTIDE SEQUENCE</scope>
    <source>
        <strain evidence="2">Modern_marine.mb.64</strain>
    </source>
</reference>
<sequence>MMQTPRFAGIRMALQEIHVLGYRARLLLLCGLFQCVPHCTLGGDIPHAEPVVYIALSETARKISISCAGTFRVGRWGTHRRPTRGYPGERWTFTIHGHQIQASDDAGLSRGLFKEKVYIYPEDPRTPLCLDGAKYRGEFILESIEGGTLRIINAVGLESYLKGVLPAELGRPGEKGFDALKAQAVAARSYTLYQMAQRREGPFDLLPSEADQVYLGMDGEDPRANEAVESTWGIVALYKGRIIRANYSSTCAGKTASASAVWPKGGDFPYLRARKDSQNGEDFCSKAPYYRWEEVWDCHELYEVVRKNLWRSQDKLKGKDPGPVEKMTILSRTPSGRVAELGVWTQSGRYIVRGDEVRWVLRRTNGAPLRSSFIGALRKKEEKGRCFMVLEGGGFGHGVGLCQTGAMEMSRQGYNYLQILRHYYKDIDIQQIYDGRRNRKSSGPPG</sequence>
<dbReference type="Proteomes" id="UP000777784">
    <property type="component" value="Unassembled WGS sequence"/>
</dbReference>
<evidence type="ECO:0000259" key="1">
    <source>
        <dbReference type="Pfam" id="PF08486"/>
    </source>
</evidence>
<dbReference type="InterPro" id="IPR013486">
    <property type="entry name" value="SpoIID/LytB"/>
</dbReference>
<dbReference type="Pfam" id="PF08486">
    <property type="entry name" value="SpoIID"/>
    <property type="match status" value="1"/>
</dbReference>
<dbReference type="InterPro" id="IPR013693">
    <property type="entry name" value="SpoIID/LytB_N"/>
</dbReference>
<organism evidence="2 3">
    <name type="scientific">Eiseniibacteriota bacterium</name>
    <dbReference type="NCBI Taxonomy" id="2212470"/>
    <lineage>
        <taxon>Bacteria</taxon>
        <taxon>Candidatus Eiseniibacteriota</taxon>
    </lineage>
</organism>
<gene>
    <name evidence="2" type="ORF">KJ970_16685</name>
</gene>
<protein>
    <submittedName>
        <fullName evidence="2">SpoIID/LytB domain-containing protein</fullName>
    </submittedName>
</protein>
<evidence type="ECO:0000313" key="2">
    <source>
        <dbReference type="EMBL" id="MBU2692552.1"/>
    </source>
</evidence>
<dbReference type="GO" id="GO:0030435">
    <property type="term" value="P:sporulation resulting in formation of a cellular spore"/>
    <property type="evidence" value="ECO:0007669"/>
    <property type="project" value="InterPro"/>
</dbReference>
<evidence type="ECO:0000313" key="3">
    <source>
        <dbReference type="Proteomes" id="UP000777784"/>
    </source>
</evidence>
<dbReference type="EMBL" id="JAHJDP010000095">
    <property type="protein sequence ID" value="MBU2692552.1"/>
    <property type="molecule type" value="Genomic_DNA"/>
</dbReference>